<protein>
    <submittedName>
        <fullName evidence="1">Uncharacterized protein</fullName>
    </submittedName>
</protein>
<evidence type="ECO:0000313" key="2">
    <source>
        <dbReference type="Proteomes" id="UP000814140"/>
    </source>
</evidence>
<proteinExistence type="predicted"/>
<sequence>MMAFVRNGATNLFPMILGLFLEINGTSARVLATLSNAGACVSISTLERLKKILSVDARRYAVMLMKTTILFYLIFDNINLYLRKSQQRLFNKNTMIHATNAAVVSLPDATPEAFNLEAKLARRGKRAVATGADIELTDEDQQKLSGSFEGLVILFVLSYTPGSSTWKCRAEMQKLADSLMASDRPLPVRKTDARPLGVFDVNEGSKKGIIQMLKELQVTSEASEEDWASEARIMQGDWLTSSNVRAARKDRTDDVNAMERLEYTEENSALWHFALNATHMLMRIHFGNAMADPGSLAKHKGLLNRNWDAAKPNYADAKALIRHSLIARILYTVMLENGMKSWRELAQWQPTPAEVGTFAHAFVKKYTLASTAEDALDVHDDYLAHSVYFMRDALIFCEFERAVSQADAGPVLRVLKCWALSFRGAGLHNYARECVEVLLRWKYELDDAMRTALEQSWFVNRWGLPGRWIPADLYLEQLNFWVKRVFIAKGSGVSVEYIIEKGSACVEAFREISHSFARTFGHADRARRHKEVDVGQDLRLLTENMLHARLHVKTPDRPIYAALPKKTKKNTNATTTPRTAIVDALDTGAEAWNDGKFTEYLRTTTWDPALGYPVGSSTIDDVLLNGTAFDQIDNPLSVDAFDDTDDGDDHAPRCTGLGSLGGGMEFSDHV</sequence>
<keyword evidence="2" id="KW-1185">Reference proteome</keyword>
<comment type="caution">
    <text evidence="1">The sequence shown here is derived from an EMBL/GenBank/DDBJ whole genome shotgun (WGS) entry which is preliminary data.</text>
</comment>
<evidence type="ECO:0000313" key="1">
    <source>
        <dbReference type="EMBL" id="KAI0061124.1"/>
    </source>
</evidence>
<dbReference type="Proteomes" id="UP000814140">
    <property type="component" value="Unassembled WGS sequence"/>
</dbReference>
<gene>
    <name evidence="1" type="ORF">BV25DRAFT_795265</name>
</gene>
<reference evidence="1" key="1">
    <citation type="submission" date="2021-03" db="EMBL/GenBank/DDBJ databases">
        <authorList>
            <consortium name="DOE Joint Genome Institute"/>
            <person name="Ahrendt S."/>
            <person name="Looney B.P."/>
            <person name="Miyauchi S."/>
            <person name="Morin E."/>
            <person name="Drula E."/>
            <person name="Courty P.E."/>
            <person name="Chicoki N."/>
            <person name="Fauchery L."/>
            <person name="Kohler A."/>
            <person name="Kuo A."/>
            <person name="Labutti K."/>
            <person name="Pangilinan J."/>
            <person name="Lipzen A."/>
            <person name="Riley R."/>
            <person name="Andreopoulos W."/>
            <person name="He G."/>
            <person name="Johnson J."/>
            <person name="Barry K.W."/>
            <person name="Grigoriev I.V."/>
            <person name="Nagy L."/>
            <person name="Hibbett D."/>
            <person name="Henrissat B."/>
            <person name="Matheny P.B."/>
            <person name="Labbe J."/>
            <person name="Martin F."/>
        </authorList>
    </citation>
    <scope>NUCLEOTIDE SEQUENCE</scope>
    <source>
        <strain evidence="1">HHB10654</strain>
    </source>
</reference>
<name>A0ACB8SXK5_9AGAM</name>
<reference evidence="1" key="2">
    <citation type="journal article" date="2022" name="New Phytol.">
        <title>Evolutionary transition to the ectomycorrhizal habit in the genomes of a hyperdiverse lineage of mushroom-forming fungi.</title>
        <authorList>
            <person name="Looney B."/>
            <person name="Miyauchi S."/>
            <person name="Morin E."/>
            <person name="Drula E."/>
            <person name="Courty P.E."/>
            <person name="Kohler A."/>
            <person name="Kuo A."/>
            <person name="LaButti K."/>
            <person name="Pangilinan J."/>
            <person name="Lipzen A."/>
            <person name="Riley R."/>
            <person name="Andreopoulos W."/>
            <person name="He G."/>
            <person name="Johnson J."/>
            <person name="Nolan M."/>
            <person name="Tritt A."/>
            <person name="Barry K.W."/>
            <person name="Grigoriev I.V."/>
            <person name="Nagy L.G."/>
            <person name="Hibbett D."/>
            <person name="Henrissat B."/>
            <person name="Matheny P.B."/>
            <person name="Labbe J."/>
            <person name="Martin F.M."/>
        </authorList>
    </citation>
    <scope>NUCLEOTIDE SEQUENCE</scope>
    <source>
        <strain evidence="1">HHB10654</strain>
    </source>
</reference>
<dbReference type="EMBL" id="MU277214">
    <property type="protein sequence ID" value="KAI0061124.1"/>
    <property type="molecule type" value="Genomic_DNA"/>
</dbReference>
<organism evidence="1 2">
    <name type="scientific">Artomyces pyxidatus</name>
    <dbReference type="NCBI Taxonomy" id="48021"/>
    <lineage>
        <taxon>Eukaryota</taxon>
        <taxon>Fungi</taxon>
        <taxon>Dikarya</taxon>
        <taxon>Basidiomycota</taxon>
        <taxon>Agaricomycotina</taxon>
        <taxon>Agaricomycetes</taxon>
        <taxon>Russulales</taxon>
        <taxon>Auriscalpiaceae</taxon>
        <taxon>Artomyces</taxon>
    </lineage>
</organism>
<accession>A0ACB8SXK5</accession>